<dbReference type="OrthoDB" id="1887717at2759"/>
<keyword evidence="5" id="KW-1185">Reference proteome</keyword>
<organism evidence="4 5">
    <name type="scientific">Hibiscus trionum</name>
    <name type="common">Flower of an hour</name>
    <dbReference type="NCBI Taxonomy" id="183268"/>
    <lineage>
        <taxon>Eukaryota</taxon>
        <taxon>Viridiplantae</taxon>
        <taxon>Streptophyta</taxon>
        <taxon>Embryophyta</taxon>
        <taxon>Tracheophyta</taxon>
        <taxon>Spermatophyta</taxon>
        <taxon>Magnoliopsida</taxon>
        <taxon>eudicotyledons</taxon>
        <taxon>Gunneridae</taxon>
        <taxon>Pentapetalae</taxon>
        <taxon>rosids</taxon>
        <taxon>malvids</taxon>
        <taxon>Malvales</taxon>
        <taxon>Malvaceae</taxon>
        <taxon>Malvoideae</taxon>
        <taxon>Hibiscus</taxon>
    </lineage>
</organism>
<evidence type="ECO:0000256" key="1">
    <source>
        <dbReference type="ARBA" id="ARBA00006974"/>
    </source>
</evidence>
<evidence type="ECO:0000256" key="2">
    <source>
        <dbReference type="ARBA" id="ARBA00022473"/>
    </source>
</evidence>
<protein>
    <submittedName>
        <fullName evidence="4">SMALL AUXIN UPREGULATED RNA 32</fullName>
    </submittedName>
</protein>
<proteinExistence type="inferred from homology"/>
<evidence type="ECO:0000256" key="3">
    <source>
        <dbReference type="ARBA" id="ARBA00022604"/>
    </source>
</evidence>
<accession>A0A9W7I204</accession>
<evidence type="ECO:0000313" key="4">
    <source>
        <dbReference type="EMBL" id="GMI86693.1"/>
    </source>
</evidence>
<sequence>MEKKPKVKKGWLAVEVGLEDDEQGFQRFLIPISHLYHPLFQQLLDKAHEVYDYHTRGPLKLPCSVHDFLNIKRRVEKDSNHHHHHLPPTLAFQFHPC</sequence>
<comment type="similarity">
    <text evidence="1">Belongs to the ARG7 family.</text>
</comment>
<gene>
    <name evidence="4" type="ORF">HRI_002338600</name>
</gene>
<dbReference type="InterPro" id="IPR003676">
    <property type="entry name" value="SAUR_fam"/>
</dbReference>
<dbReference type="PANTHER" id="PTHR31374">
    <property type="entry name" value="AUXIN-INDUCED PROTEIN-LIKE-RELATED"/>
    <property type="match status" value="1"/>
</dbReference>
<dbReference type="PANTHER" id="PTHR31374:SF228">
    <property type="entry name" value="SAUR FAMILY PROTEIN"/>
    <property type="match status" value="1"/>
</dbReference>
<comment type="caution">
    <text evidence="4">The sequence shown here is derived from an EMBL/GenBank/DDBJ whole genome shotgun (WGS) entry which is preliminary data.</text>
</comment>
<keyword evidence="2" id="KW-0217">Developmental protein</keyword>
<keyword evidence="3" id="KW-0341">Growth regulation</keyword>
<dbReference type="AlphaFoldDB" id="A0A9W7I204"/>
<reference evidence="4" key="1">
    <citation type="submission" date="2023-05" db="EMBL/GenBank/DDBJ databases">
        <title>Genome and transcriptome analyses reveal genes involved in the formation of fine ridges on petal epidermal cells in Hibiscus trionum.</title>
        <authorList>
            <person name="Koshimizu S."/>
            <person name="Masuda S."/>
            <person name="Ishii T."/>
            <person name="Shirasu K."/>
            <person name="Hoshino A."/>
            <person name="Arita M."/>
        </authorList>
    </citation>
    <scope>NUCLEOTIDE SEQUENCE</scope>
    <source>
        <strain evidence="4">Hamamatsu line</strain>
    </source>
</reference>
<dbReference type="Pfam" id="PF02519">
    <property type="entry name" value="Auxin_inducible"/>
    <property type="match status" value="1"/>
</dbReference>
<dbReference type="GO" id="GO:0009733">
    <property type="term" value="P:response to auxin"/>
    <property type="evidence" value="ECO:0007669"/>
    <property type="project" value="InterPro"/>
</dbReference>
<dbReference type="EMBL" id="BSYR01000021">
    <property type="protein sequence ID" value="GMI86693.1"/>
    <property type="molecule type" value="Genomic_DNA"/>
</dbReference>
<name>A0A9W7I204_HIBTR</name>
<dbReference type="Proteomes" id="UP001165190">
    <property type="component" value="Unassembled WGS sequence"/>
</dbReference>
<evidence type="ECO:0000313" key="5">
    <source>
        <dbReference type="Proteomes" id="UP001165190"/>
    </source>
</evidence>